<dbReference type="GeneID" id="41985371"/>
<dbReference type="RefSeq" id="XP_031006794.1">
    <property type="nucleotide sequence ID" value="XM_031150123.1"/>
</dbReference>
<dbReference type="PANTHER" id="PTHR34315:SF9">
    <property type="entry name" value="INTRADIOL RING-CLEAVAGE DIOXYGENASES DOMAIN-CONTAINING PROTEIN-RELATED"/>
    <property type="match status" value="1"/>
</dbReference>
<evidence type="ECO:0000313" key="5">
    <source>
        <dbReference type="Proteomes" id="UP000431533"/>
    </source>
</evidence>
<accession>A0A8H8R4R0</accession>
<gene>
    <name evidence="4" type="ORF">LHYA1_G005173</name>
</gene>
<dbReference type="InterPro" id="IPR015889">
    <property type="entry name" value="Intradiol_dOase_core"/>
</dbReference>
<dbReference type="PANTHER" id="PTHR34315">
    <property type="match status" value="1"/>
</dbReference>
<feature type="chain" id="PRO_5034038673" description="Intradiol ring-cleavage dioxygenases domain-containing protein" evidence="2">
    <location>
        <begin position="23"/>
        <end position="388"/>
    </location>
</feature>
<evidence type="ECO:0000313" key="4">
    <source>
        <dbReference type="EMBL" id="TVY28006.1"/>
    </source>
</evidence>
<dbReference type="OrthoDB" id="121380at2759"/>
<dbReference type="SUPFAM" id="SSF49482">
    <property type="entry name" value="Aromatic compound dioxygenase"/>
    <property type="match status" value="1"/>
</dbReference>
<dbReference type="InterPro" id="IPR000627">
    <property type="entry name" value="Intradiol_dOase_C"/>
</dbReference>
<sequence>MVYLSSAVKVLFTAALLGEAIAHPGHDVTAEIAQRNAALKNTKRDLTHCSDAVTKRDNQIKQAKRRQAAIEAARAKRGLPQKRHLNSLRARNLTSVTDASHLSNLTVSPYTPGVEEIIFSNTSCILSEEGEVGPFWVEGEYIRSNITEDEPGIPVIVDAQFINVNTCEPIPELMWDLWHCNATGVYGGVIGSGNGDSEDLSNLNNTFLRGLQPTDEDGVAQFESIFPGHYAGRATHMHVLAHINGTTYANGTYQGGQIPYIGQLFFDQDLISEVNTLSPYVENTIEIVDNVDDRVVASETETGADPIFNYVLLGDTVDQGLFLWIEMGVDATADYVDGATAAAELTSDGGVEVTTTTTTTGNSTNGTAPSGVPSSTAAADKRSVFKLW</sequence>
<proteinExistence type="predicted"/>
<dbReference type="Gene3D" id="2.60.130.10">
    <property type="entry name" value="Aromatic compound dioxygenase"/>
    <property type="match status" value="1"/>
</dbReference>
<feature type="region of interest" description="Disordered" evidence="1">
    <location>
        <begin position="356"/>
        <end position="376"/>
    </location>
</feature>
<name>A0A8H8R4R0_9HELO</name>
<dbReference type="AlphaFoldDB" id="A0A8H8R4R0"/>
<dbReference type="GO" id="GO:0016702">
    <property type="term" value="F:oxidoreductase activity, acting on single donors with incorporation of molecular oxygen, incorporation of two atoms of oxygen"/>
    <property type="evidence" value="ECO:0007669"/>
    <property type="project" value="InterPro"/>
</dbReference>
<dbReference type="Proteomes" id="UP000431533">
    <property type="component" value="Unassembled WGS sequence"/>
</dbReference>
<dbReference type="EMBL" id="QGMH01000038">
    <property type="protein sequence ID" value="TVY28006.1"/>
    <property type="molecule type" value="Genomic_DNA"/>
</dbReference>
<feature type="compositionally biased region" description="Low complexity" evidence="1">
    <location>
        <begin position="356"/>
        <end position="367"/>
    </location>
</feature>
<dbReference type="CDD" id="cd03457">
    <property type="entry name" value="intradiol_dioxygenase_like"/>
    <property type="match status" value="1"/>
</dbReference>
<dbReference type="Pfam" id="PF00775">
    <property type="entry name" value="Dioxygenase_C"/>
    <property type="match status" value="1"/>
</dbReference>
<comment type="caution">
    <text evidence="4">The sequence shown here is derived from an EMBL/GenBank/DDBJ whole genome shotgun (WGS) entry which is preliminary data.</text>
</comment>
<evidence type="ECO:0000259" key="3">
    <source>
        <dbReference type="Pfam" id="PF00775"/>
    </source>
</evidence>
<protein>
    <recommendedName>
        <fullName evidence="3">Intradiol ring-cleavage dioxygenases domain-containing protein</fullName>
    </recommendedName>
</protein>
<keyword evidence="2" id="KW-0732">Signal</keyword>
<feature type="signal peptide" evidence="2">
    <location>
        <begin position="1"/>
        <end position="22"/>
    </location>
</feature>
<reference evidence="4 5" key="1">
    <citation type="submission" date="2018-05" db="EMBL/GenBank/DDBJ databases">
        <title>Genome sequencing and assembly of the regulated plant pathogen Lachnellula willkommii and related sister species for the development of diagnostic species identification markers.</title>
        <authorList>
            <person name="Giroux E."/>
            <person name="Bilodeau G."/>
        </authorList>
    </citation>
    <scope>NUCLEOTIDE SEQUENCE [LARGE SCALE GENOMIC DNA]</scope>
    <source>
        <strain evidence="4 5">CBS 185.66</strain>
    </source>
</reference>
<keyword evidence="5" id="KW-1185">Reference proteome</keyword>
<evidence type="ECO:0000256" key="2">
    <source>
        <dbReference type="SAM" id="SignalP"/>
    </source>
</evidence>
<evidence type="ECO:0000256" key="1">
    <source>
        <dbReference type="SAM" id="MobiDB-lite"/>
    </source>
</evidence>
<organism evidence="4 5">
    <name type="scientific">Lachnellula hyalina</name>
    <dbReference type="NCBI Taxonomy" id="1316788"/>
    <lineage>
        <taxon>Eukaryota</taxon>
        <taxon>Fungi</taxon>
        <taxon>Dikarya</taxon>
        <taxon>Ascomycota</taxon>
        <taxon>Pezizomycotina</taxon>
        <taxon>Leotiomycetes</taxon>
        <taxon>Helotiales</taxon>
        <taxon>Lachnaceae</taxon>
        <taxon>Lachnellula</taxon>
    </lineage>
</organism>
<dbReference type="GO" id="GO:0008199">
    <property type="term" value="F:ferric iron binding"/>
    <property type="evidence" value="ECO:0007669"/>
    <property type="project" value="InterPro"/>
</dbReference>
<feature type="domain" description="Intradiol ring-cleavage dioxygenases" evidence="3">
    <location>
        <begin position="147"/>
        <end position="234"/>
    </location>
</feature>